<proteinExistence type="predicted"/>
<protein>
    <submittedName>
        <fullName evidence="1">Uncharacterized protein</fullName>
    </submittedName>
</protein>
<dbReference type="PROSITE" id="PS51257">
    <property type="entry name" value="PROKAR_LIPOPROTEIN"/>
    <property type="match status" value="1"/>
</dbReference>
<evidence type="ECO:0000313" key="1">
    <source>
        <dbReference type="EMBL" id="MCU5784046.1"/>
    </source>
</evidence>
<evidence type="ECO:0000313" key="2">
    <source>
        <dbReference type="Proteomes" id="UP001064106"/>
    </source>
</evidence>
<dbReference type="EMBL" id="ARXS01000023">
    <property type="protein sequence ID" value="MCU5784046.1"/>
    <property type="molecule type" value="Genomic_DNA"/>
</dbReference>
<sequence>MTRPPVALLGMALSVALTGCSDPGAANAGHFRQVIQQHFDQYSLPAACVGKRFHRFPYELTDKREAFRFEPDAPSYGELMVGLESAGLVHRSGQTYDLTDAGKQAFIPEAGFCYGKVQVDSVDYLSEPAQQGQRLISKVKYTVSMVERPDWSRDAGFTDAFDITPSGFQNTKHFAGPDNPTPQHRKTVLVKTKGQWMLLGLM</sequence>
<accession>A0ABT2R2P7</accession>
<gene>
    <name evidence="1" type="ORF">MA04_03346</name>
</gene>
<comment type="caution">
    <text evidence="1">The sequence shown here is derived from an EMBL/GenBank/DDBJ whole genome shotgun (WGS) entry which is preliminary data.</text>
</comment>
<dbReference type="Proteomes" id="UP001064106">
    <property type="component" value="Unassembled WGS sequence"/>
</dbReference>
<name>A0ABT2R2P7_9GAMM</name>
<reference evidence="1" key="1">
    <citation type="submission" date="2012-09" db="EMBL/GenBank/DDBJ databases">
        <title>Genome Sequence of alkane-degrading Bacterium Alcanivorax balearicus MACL04.</title>
        <authorList>
            <person name="Lai Q."/>
            <person name="Shao Z."/>
        </authorList>
    </citation>
    <scope>NUCLEOTIDE SEQUENCE</scope>
    <source>
        <strain evidence="1">MACL04</strain>
    </source>
</reference>
<organism evidence="1 2">
    <name type="scientific">Alloalcanivorax balearicus MACL04</name>
    <dbReference type="NCBI Taxonomy" id="1177182"/>
    <lineage>
        <taxon>Bacteria</taxon>
        <taxon>Pseudomonadati</taxon>
        <taxon>Pseudomonadota</taxon>
        <taxon>Gammaproteobacteria</taxon>
        <taxon>Oceanospirillales</taxon>
        <taxon>Alcanivoracaceae</taxon>
        <taxon>Alloalcanivorax</taxon>
    </lineage>
</organism>
<keyword evidence="2" id="KW-1185">Reference proteome</keyword>